<accession>A0A4R4KK77</accession>
<dbReference type="AlphaFoldDB" id="A0A4R4KK77"/>
<name>A0A4R4KK77_9BACT</name>
<dbReference type="EMBL" id="SMJU01000004">
    <property type="protein sequence ID" value="TDB67089.1"/>
    <property type="molecule type" value="Genomic_DNA"/>
</dbReference>
<keyword evidence="2" id="KW-1185">Reference proteome</keyword>
<comment type="caution">
    <text evidence="1">The sequence shown here is derived from an EMBL/GenBank/DDBJ whole genome shotgun (WGS) entry which is preliminary data.</text>
</comment>
<evidence type="ECO:0000313" key="2">
    <source>
        <dbReference type="Proteomes" id="UP000295706"/>
    </source>
</evidence>
<dbReference type="RefSeq" id="WP_132116383.1">
    <property type="nucleotide sequence ID" value="NZ_SMJU01000004.1"/>
</dbReference>
<dbReference type="Proteomes" id="UP000295706">
    <property type="component" value="Unassembled WGS sequence"/>
</dbReference>
<evidence type="ECO:0000313" key="1">
    <source>
        <dbReference type="EMBL" id="TDB67089.1"/>
    </source>
</evidence>
<reference evidence="1 2" key="1">
    <citation type="submission" date="2019-02" db="EMBL/GenBank/DDBJ databases">
        <title>Arundinibacter roseus gen. nov., sp. nov., a new member of the family Cytophagaceae.</title>
        <authorList>
            <person name="Szuroczki S."/>
            <person name="Khayer B."/>
            <person name="Sproer C."/>
            <person name="Toumi M."/>
            <person name="Szabo A."/>
            <person name="Felfoldi T."/>
            <person name="Schumann P."/>
            <person name="Toth E."/>
        </authorList>
    </citation>
    <scope>NUCLEOTIDE SEQUENCE [LARGE SCALE GENOMIC DNA]</scope>
    <source>
        <strain evidence="1 2">DMA-k-7a</strain>
    </source>
</reference>
<protein>
    <submittedName>
        <fullName evidence="1">Uncharacterized protein</fullName>
    </submittedName>
</protein>
<organism evidence="1 2">
    <name type="scientific">Arundinibacter roseus</name>
    <dbReference type="NCBI Taxonomy" id="2070510"/>
    <lineage>
        <taxon>Bacteria</taxon>
        <taxon>Pseudomonadati</taxon>
        <taxon>Bacteroidota</taxon>
        <taxon>Cytophagia</taxon>
        <taxon>Cytophagales</taxon>
        <taxon>Spirosomataceae</taxon>
        <taxon>Arundinibacter</taxon>
    </lineage>
</organism>
<proteinExistence type="predicted"/>
<sequence>MEGRRARRTRIGELIRVVTGNRGWRRPFLDAYPEFDSYQGTAELNRGQAGRSDDPALLRALEEWIPKVIENLPEWYQKQNHLISNPFDLEA</sequence>
<dbReference type="OrthoDB" id="970386at2"/>
<gene>
    <name evidence="1" type="ORF">EZE20_08220</name>
</gene>